<evidence type="ECO:0000256" key="1">
    <source>
        <dbReference type="ARBA" id="ARBA00023235"/>
    </source>
</evidence>
<dbReference type="AlphaFoldDB" id="A0A6M8N5I2"/>
<reference evidence="2 3" key="1">
    <citation type="submission" date="2017-09" db="EMBL/GenBank/DDBJ databases">
        <title>Genomics of the genus Arcobacter.</title>
        <authorList>
            <person name="Perez-Cataluna A."/>
            <person name="Figueras M.J."/>
            <person name="Salas-Masso N."/>
        </authorList>
    </citation>
    <scope>NUCLEOTIDE SEQUENCE [LARGE SCALE GENOMIC DNA]</scope>
    <source>
        <strain evidence="2 3">CECT 7834</strain>
    </source>
</reference>
<organism evidence="2 3">
    <name type="scientific">Arcobacter cloacae</name>
    <dbReference type="NCBI Taxonomy" id="1054034"/>
    <lineage>
        <taxon>Bacteria</taxon>
        <taxon>Pseudomonadati</taxon>
        <taxon>Campylobacterota</taxon>
        <taxon>Epsilonproteobacteria</taxon>
        <taxon>Campylobacterales</taxon>
        <taxon>Arcobacteraceae</taxon>
        <taxon>Arcobacter</taxon>
    </lineage>
</organism>
<protein>
    <submittedName>
        <fullName evidence="2">Xylose isomerase</fullName>
    </submittedName>
</protein>
<dbReference type="Proteomes" id="UP000290378">
    <property type="component" value="Unassembled WGS sequence"/>
</dbReference>
<name>A0A6M8N5I2_9BACT</name>
<evidence type="ECO:0000313" key="2">
    <source>
        <dbReference type="EMBL" id="RXI38299.1"/>
    </source>
</evidence>
<gene>
    <name evidence="2" type="ORF">CP963_11325</name>
</gene>
<dbReference type="InterPro" id="IPR013022">
    <property type="entry name" value="Xyl_isomerase-like_TIM-brl"/>
</dbReference>
<dbReference type="RefSeq" id="WP_129014302.1">
    <property type="nucleotide sequence ID" value="NZ_CBCSEI010000018.1"/>
</dbReference>
<dbReference type="SUPFAM" id="SSF51658">
    <property type="entry name" value="Xylose isomerase-like"/>
    <property type="match status" value="1"/>
</dbReference>
<keyword evidence="3" id="KW-1185">Reference proteome</keyword>
<dbReference type="Pfam" id="PF01261">
    <property type="entry name" value="AP_endonuc_2"/>
    <property type="match status" value="1"/>
</dbReference>
<comment type="caution">
    <text evidence="2">The sequence shown here is derived from an EMBL/GenBank/DDBJ whole genome shotgun (WGS) entry which is preliminary data.</text>
</comment>
<dbReference type="Gene3D" id="3.20.20.150">
    <property type="entry name" value="Divalent-metal-dependent TIM barrel enzymes"/>
    <property type="match status" value="1"/>
</dbReference>
<keyword evidence="1 2" id="KW-0413">Isomerase</keyword>
<proteinExistence type="predicted"/>
<accession>A0A6M8N5I2</accession>
<dbReference type="GO" id="GO:0016853">
    <property type="term" value="F:isomerase activity"/>
    <property type="evidence" value="ECO:0007669"/>
    <property type="project" value="UniProtKB-KW"/>
</dbReference>
<evidence type="ECO:0000313" key="3">
    <source>
        <dbReference type="Proteomes" id="UP000290378"/>
    </source>
</evidence>
<dbReference type="InterPro" id="IPR050417">
    <property type="entry name" value="Sugar_Epim/Isomerase"/>
</dbReference>
<dbReference type="PANTHER" id="PTHR43489:SF7">
    <property type="entry name" value="3-DEHYDRO-D-GULOSIDE 4-EPIMERASE-RELATED"/>
    <property type="match status" value="1"/>
</dbReference>
<dbReference type="EMBL" id="NXII01000019">
    <property type="protein sequence ID" value="RXI38299.1"/>
    <property type="molecule type" value="Genomic_DNA"/>
</dbReference>
<dbReference type="InterPro" id="IPR036237">
    <property type="entry name" value="Xyl_isomerase-like_sf"/>
</dbReference>
<sequence>MKLSISNIAWEPSEDKEVFELIQKYGFEGIELAPPKLFKDLSNVTDSEINDYLEYMKPYNFKFPAMQSLLFGKAELKIFDDSRNYTLIYLKKIIDLAQQLDVKVLVFGSPKNRFIGDMNKDEAKRIAIEFFKELGDYAYSKDRYFCIEPNAKEYGCDFITNIDQAIELVKDVNSKGFRLHIDSAVMAMNSENIEENLKKALPYTEHFHISEPFLELITNNKTNHEQFAKTLKSLNYDKWVSIEMKNSVMDSNIETVKNSLEYISNIYKLENK</sequence>
<dbReference type="PANTHER" id="PTHR43489">
    <property type="entry name" value="ISOMERASE"/>
    <property type="match status" value="1"/>
</dbReference>